<reference evidence="2 3" key="1">
    <citation type="submission" date="2016-08" db="EMBL/GenBank/DDBJ databases">
        <title>Draft genome sequence of allopolyploid Zygosaccharomyces rouxii.</title>
        <authorList>
            <person name="Watanabe J."/>
            <person name="Uehara K."/>
            <person name="Mogi Y."/>
            <person name="Tsukioka Y."/>
        </authorList>
    </citation>
    <scope>NUCLEOTIDE SEQUENCE [LARGE SCALE GENOMIC DNA]</scope>
    <source>
        <strain evidence="2 3">NBRC 110957</strain>
    </source>
</reference>
<name>A0A1Q3AH89_ZYGRO</name>
<sequence length="392" mass="44594">MLVTLDRFSSRIFLKQCRGYAKSVKKPLSWELVFDQKTPRSKAILVFKQKLSESIENRSVAYTSNPHTKKALDALIQRSSISELSFEKSVLSLYKLILQRRIPDDEVYDVISQVSAKNVVNVAIPSSSSPNNVDDIQEKPSLHIHPEQKDHMGEVIKEIGNQGKPITKGDLFQNQEVKCETSPSHSHIDVGSLQKFLHKAEQEKNQKKYAWEGTRLYNWDLNLNDSPRLTAGSLIFAHKSKPSRRSVSKLLQRSTEKTRHDSQAQKKPKDLLIYNLEKRSEVVLPASHTNSIFNINYRDLFGVINGSGRTPEETLAVINQLETKGWQLIGDLYDNSQNVVFQRTVGSAGESEDRVSYRIPLISVTALLVVLGIYYESESRKKAKESDYHERV</sequence>
<dbReference type="EMBL" id="BDGX01000045">
    <property type="protein sequence ID" value="GAV55010.1"/>
    <property type="molecule type" value="Genomic_DNA"/>
</dbReference>
<evidence type="ECO:0000313" key="2">
    <source>
        <dbReference type="EMBL" id="GAV55010.1"/>
    </source>
</evidence>
<evidence type="ECO:0000256" key="1">
    <source>
        <dbReference type="SAM" id="MobiDB-lite"/>
    </source>
</evidence>
<evidence type="ECO:0000313" key="3">
    <source>
        <dbReference type="Proteomes" id="UP000187013"/>
    </source>
</evidence>
<comment type="caution">
    <text evidence="2">The sequence shown here is derived from an EMBL/GenBank/DDBJ whole genome shotgun (WGS) entry which is preliminary data.</text>
</comment>
<feature type="region of interest" description="Disordered" evidence="1">
    <location>
        <begin position="245"/>
        <end position="266"/>
    </location>
</feature>
<gene>
    <name evidence="2" type="ORF">ZYGR_0AS03330</name>
</gene>
<dbReference type="Proteomes" id="UP000187013">
    <property type="component" value="Unassembled WGS sequence"/>
</dbReference>
<dbReference type="OrthoDB" id="4035871at2759"/>
<organism evidence="2 3">
    <name type="scientific">Zygosaccharomyces rouxii</name>
    <dbReference type="NCBI Taxonomy" id="4956"/>
    <lineage>
        <taxon>Eukaryota</taxon>
        <taxon>Fungi</taxon>
        <taxon>Dikarya</taxon>
        <taxon>Ascomycota</taxon>
        <taxon>Saccharomycotina</taxon>
        <taxon>Saccharomycetes</taxon>
        <taxon>Saccharomycetales</taxon>
        <taxon>Saccharomycetaceae</taxon>
        <taxon>Zygosaccharomyces</taxon>
    </lineage>
</organism>
<protein>
    <submittedName>
        <fullName evidence="2">Uncharacterized protein</fullName>
    </submittedName>
</protein>
<dbReference type="AlphaFoldDB" id="A0A1Q3AH89"/>
<proteinExistence type="predicted"/>
<feature type="compositionally biased region" description="Basic and acidic residues" evidence="1">
    <location>
        <begin position="254"/>
        <end position="266"/>
    </location>
</feature>
<accession>A0A1Q3AH89</accession>